<organism evidence="9">
    <name type="scientific">Tetraselmis sp. GSL018</name>
    <dbReference type="NCBI Taxonomy" id="582737"/>
    <lineage>
        <taxon>Eukaryota</taxon>
        <taxon>Viridiplantae</taxon>
        <taxon>Chlorophyta</taxon>
        <taxon>core chlorophytes</taxon>
        <taxon>Chlorodendrophyceae</taxon>
        <taxon>Chlorodendrales</taxon>
        <taxon>Chlorodendraceae</taxon>
        <taxon>Tetraselmis</taxon>
    </lineage>
</organism>
<dbReference type="AlphaFoldDB" id="A0A061SEM9"/>
<dbReference type="Pfam" id="PF14340">
    <property type="entry name" value="DUF4395"/>
    <property type="match status" value="1"/>
</dbReference>
<protein>
    <submittedName>
        <fullName evidence="9">Uncharacterized protein</fullName>
    </submittedName>
</protein>
<feature type="domain" description="DUF4395" evidence="8">
    <location>
        <begin position="67"/>
        <end position="216"/>
    </location>
</feature>
<keyword evidence="2" id="KW-0813">Transport</keyword>
<dbReference type="Gene3D" id="3.40.30.10">
    <property type="entry name" value="Glutaredoxin"/>
    <property type="match status" value="1"/>
</dbReference>
<dbReference type="PANTHER" id="PTHR46679:SF1">
    <property type="entry name" value="GLUTAREDOXIN-2, MITOCHONDRIAL"/>
    <property type="match status" value="1"/>
</dbReference>
<dbReference type="InterPro" id="IPR002109">
    <property type="entry name" value="Glutaredoxin"/>
</dbReference>
<keyword evidence="3" id="KW-0249">Electron transport</keyword>
<keyword evidence="6" id="KW-0812">Transmembrane</keyword>
<accession>A0A061SEM9</accession>
<dbReference type="GO" id="GO:0005739">
    <property type="term" value="C:mitochondrion"/>
    <property type="evidence" value="ECO:0007669"/>
    <property type="project" value="TreeGrafter"/>
</dbReference>
<dbReference type="InterPro" id="IPR014025">
    <property type="entry name" value="Glutaredoxin_subgr"/>
</dbReference>
<evidence type="ECO:0000313" key="9">
    <source>
        <dbReference type="EMBL" id="JAC81330.1"/>
    </source>
</evidence>
<dbReference type="Pfam" id="PF00462">
    <property type="entry name" value="Glutaredoxin"/>
    <property type="match status" value="1"/>
</dbReference>
<feature type="transmembrane region" description="Helical" evidence="6">
    <location>
        <begin position="117"/>
        <end position="142"/>
    </location>
</feature>
<dbReference type="InterPro" id="IPR036249">
    <property type="entry name" value="Thioredoxin-like_sf"/>
</dbReference>
<evidence type="ECO:0000256" key="2">
    <source>
        <dbReference type="ARBA" id="ARBA00022448"/>
    </source>
</evidence>
<dbReference type="PRINTS" id="PR00160">
    <property type="entry name" value="GLUTAREDOXIN"/>
</dbReference>
<evidence type="ECO:0000256" key="6">
    <source>
        <dbReference type="SAM" id="Phobius"/>
    </source>
</evidence>
<name>A0A061SEM9_9CHLO</name>
<keyword evidence="6" id="KW-1133">Transmembrane helix</keyword>
<evidence type="ECO:0000259" key="8">
    <source>
        <dbReference type="Pfam" id="PF14340"/>
    </source>
</evidence>
<evidence type="ECO:0000256" key="3">
    <source>
        <dbReference type="ARBA" id="ARBA00022982"/>
    </source>
</evidence>
<dbReference type="PROSITE" id="PS51354">
    <property type="entry name" value="GLUTAREDOXIN_2"/>
    <property type="match status" value="1"/>
</dbReference>
<keyword evidence="6" id="KW-0472">Membrane</keyword>
<feature type="transmembrane region" description="Helical" evidence="6">
    <location>
        <begin position="187"/>
        <end position="213"/>
    </location>
</feature>
<feature type="domain" description="Glutaredoxin" evidence="7">
    <location>
        <begin position="261"/>
        <end position="322"/>
    </location>
</feature>
<comment type="similarity">
    <text evidence="1">Belongs to the glutaredoxin family.</text>
</comment>
<evidence type="ECO:0000256" key="1">
    <source>
        <dbReference type="ARBA" id="ARBA00007787"/>
    </source>
</evidence>
<dbReference type="GO" id="GO:0015035">
    <property type="term" value="F:protein-disulfide reductase activity"/>
    <property type="evidence" value="ECO:0007669"/>
    <property type="project" value="TreeGrafter"/>
</dbReference>
<proteinExistence type="inferred from homology"/>
<keyword evidence="5" id="KW-0676">Redox-active center</keyword>
<dbReference type="PANTHER" id="PTHR46679">
    <property type="match status" value="1"/>
</dbReference>
<feature type="transmembrane region" description="Helical" evidence="6">
    <location>
        <begin position="163"/>
        <end position="181"/>
    </location>
</feature>
<gene>
    <name evidence="9" type="ORF">TSPGSL018_8188</name>
</gene>
<sequence length="333" mass="36339">MRSSPPRTPVKAFVAESVDMPDQIAAGKSPSVEPSLVQDSSVAHFLTKPWYALGSQLEGRTPGNMYMNENAVRARAGLLHLTAWLVIILLTYTYGLEYYADQDQKDRVLKPFHVMKFLAPVIIWEFLFSAFFGMTPLAPYGVAATVLTIKQHPVWKPAGPKRFAWLLGVGLVTGCVIAGVLEKRFVALGLACTCLVLTWMEVALGFCLGCFVFNKIAKLRGQEECAECKLPDMPGGGEAAALTASSETAAELQGLISANSILVFAKEKCGHCKRAKEHLTNQGRAYHVVMLDQPEGQKFIGALVERTNQRTVPYIFIDGKFIGGASELIEGNV</sequence>
<evidence type="ECO:0000256" key="4">
    <source>
        <dbReference type="ARBA" id="ARBA00023157"/>
    </source>
</evidence>
<dbReference type="EMBL" id="GBEZ01003838">
    <property type="protein sequence ID" value="JAC81330.1"/>
    <property type="molecule type" value="Transcribed_RNA"/>
</dbReference>
<evidence type="ECO:0000256" key="5">
    <source>
        <dbReference type="ARBA" id="ARBA00023284"/>
    </source>
</evidence>
<keyword evidence="4" id="KW-1015">Disulfide bond</keyword>
<reference evidence="9" key="1">
    <citation type="submission" date="2014-05" db="EMBL/GenBank/DDBJ databases">
        <title>The transcriptome of the halophilic microalga Tetraselmis sp. GSL018 isolated from the Great Salt Lake, Utah.</title>
        <authorList>
            <person name="Jinkerson R.E."/>
            <person name="D'Adamo S."/>
            <person name="Posewitz M.C."/>
        </authorList>
    </citation>
    <scope>NUCLEOTIDE SEQUENCE</scope>
    <source>
        <strain evidence="9">GSL018</strain>
    </source>
</reference>
<feature type="transmembrane region" description="Helical" evidence="6">
    <location>
        <begin position="77"/>
        <end position="97"/>
    </location>
</feature>
<dbReference type="InterPro" id="IPR025508">
    <property type="entry name" value="DUF4395"/>
</dbReference>
<dbReference type="SUPFAM" id="SSF52833">
    <property type="entry name" value="Thioredoxin-like"/>
    <property type="match status" value="1"/>
</dbReference>
<evidence type="ECO:0000259" key="7">
    <source>
        <dbReference type="Pfam" id="PF00462"/>
    </source>
</evidence>